<name>A0A7T8GNM6_CALRO</name>
<keyword evidence="2" id="KW-1185">Reference proteome</keyword>
<dbReference type="AlphaFoldDB" id="A0A7T8GNM6"/>
<protein>
    <submittedName>
        <fullName evidence="1">Uncharacterized protein</fullName>
    </submittedName>
</protein>
<evidence type="ECO:0000313" key="2">
    <source>
        <dbReference type="Proteomes" id="UP000595437"/>
    </source>
</evidence>
<dbReference type="EMBL" id="CP045906">
    <property type="protein sequence ID" value="QQP34897.1"/>
    <property type="molecule type" value="Genomic_DNA"/>
</dbReference>
<gene>
    <name evidence="1" type="ORF">FKW44_022945</name>
</gene>
<sequence>NYTSRFHDFQDHRNIFLLVTDPFLIEVNEMKQISDHLGLVQLEMEFVELKSSDELQRQFRITDVVDFWKLVGHLPNIQTGKTHHLYVSIHILV</sequence>
<dbReference type="Proteomes" id="UP000595437">
    <property type="component" value="Chromosome 17"/>
</dbReference>
<accession>A0A7T8GNM6</accession>
<organism evidence="1 2">
    <name type="scientific">Caligus rogercresseyi</name>
    <name type="common">Sea louse</name>
    <dbReference type="NCBI Taxonomy" id="217165"/>
    <lineage>
        <taxon>Eukaryota</taxon>
        <taxon>Metazoa</taxon>
        <taxon>Ecdysozoa</taxon>
        <taxon>Arthropoda</taxon>
        <taxon>Crustacea</taxon>
        <taxon>Multicrustacea</taxon>
        <taxon>Hexanauplia</taxon>
        <taxon>Copepoda</taxon>
        <taxon>Siphonostomatoida</taxon>
        <taxon>Caligidae</taxon>
        <taxon>Caligus</taxon>
    </lineage>
</organism>
<evidence type="ECO:0000313" key="1">
    <source>
        <dbReference type="EMBL" id="QQP34897.1"/>
    </source>
</evidence>
<proteinExistence type="predicted"/>
<reference evidence="2" key="1">
    <citation type="submission" date="2021-01" db="EMBL/GenBank/DDBJ databases">
        <title>Caligus Genome Assembly.</title>
        <authorList>
            <person name="Gallardo-Escarate C."/>
        </authorList>
    </citation>
    <scope>NUCLEOTIDE SEQUENCE [LARGE SCALE GENOMIC DNA]</scope>
</reference>
<feature type="non-terminal residue" evidence="1">
    <location>
        <position position="1"/>
    </location>
</feature>